<dbReference type="GO" id="GO:0008270">
    <property type="term" value="F:zinc ion binding"/>
    <property type="evidence" value="ECO:0007669"/>
    <property type="project" value="UniProtKB-KW"/>
</dbReference>
<dbReference type="InterPro" id="IPR036361">
    <property type="entry name" value="SAP_dom_sf"/>
</dbReference>
<dbReference type="InterPro" id="IPR003034">
    <property type="entry name" value="SAP_dom"/>
</dbReference>
<dbReference type="InterPro" id="IPR031141">
    <property type="entry name" value="SIZ1/2_SP-RING"/>
</dbReference>
<evidence type="ECO:0000259" key="12">
    <source>
        <dbReference type="PROSITE" id="PS50800"/>
    </source>
</evidence>
<gene>
    <name evidence="14" type="ORF">LUZ62_020135</name>
</gene>
<dbReference type="InterPro" id="IPR013083">
    <property type="entry name" value="Znf_RING/FYVE/PHD"/>
</dbReference>
<organism evidence="14 15">
    <name type="scientific">Rhynchospora pubera</name>
    <dbReference type="NCBI Taxonomy" id="906938"/>
    <lineage>
        <taxon>Eukaryota</taxon>
        <taxon>Viridiplantae</taxon>
        <taxon>Streptophyta</taxon>
        <taxon>Embryophyta</taxon>
        <taxon>Tracheophyta</taxon>
        <taxon>Spermatophyta</taxon>
        <taxon>Magnoliopsida</taxon>
        <taxon>Liliopsida</taxon>
        <taxon>Poales</taxon>
        <taxon>Cyperaceae</taxon>
        <taxon>Cyperoideae</taxon>
        <taxon>Rhynchosporeae</taxon>
        <taxon>Rhynchospora</taxon>
    </lineage>
</organism>
<dbReference type="GO" id="GO:0016925">
    <property type="term" value="P:protein sumoylation"/>
    <property type="evidence" value="ECO:0007669"/>
    <property type="project" value="TreeGrafter"/>
</dbReference>
<accession>A0AAV8GRD1</accession>
<dbReference type="GO" id="GO:0061665">
    <property type="term" value="F:SUMO ligase activity"/>
    <property type="evidence" value="ECO:0007669"/>
    <property type="project" value="TreeGrafter"/>
</dbReference>
<evidence type="ECO:0000256" key="5">
    <source>
        <dbReference type="ARBA" id="ARBA00022723"/>
    </source>
</evidence>
<dbReference type="InterPro" id="IPR019786">
    <property type="entry name" value="Zinc_finger_PHD-type_CS"/>
</dbReference>
<evidence type="ECO:0000256" key="8">
    <source>
        <dbReference type="ARBA" id="ARBA00022833"/>
    </source>
</evidence>
<evidence type="ECO:0000256" key="7">
    <source>
        <dbReference type="ARBA" id="ARBA00022786"/>
    </source>
</evidence>
<dbReference type="GO" id="GO:0000785">
    <property type="term" value="C:chromatin"/>
    <property type="evidence" value="ECO:0007669"/>
    <property type="project" value="TreeGrafter"/>
</dbReference>
<dbReference type="PROSITE" id="PS50800">
    <property type="entry name" value="SAP"/>
    <property type="match status" value="1"/>
</dbReference>
<feature type="region of interest" description="Disordered" evidence="11">
    <location>
        <begin position="76"/>
        <end position="95"/>
    </location>
</feature>
<proteinExistence type="inferred from homology"/>
<evidence type="ECO:0000256" key="11">
    <source>
        <dbReference type="SAM" id="MobiDB-lite"/>
    </source>
</evidence>
<dbReference type="Pfam" id="PF02037">
    <property type="entry name" value="SAP"/>
    <property type="match status" value="1"/>
</dbReference>
<evidence type="ECO:0000256" key="6">
    <source>
        <dbReference type="ARBA" id="ARBA00022771"/>
    </source>
</evidence>
<feature type="compositionally biased region" description="Polar residues" evidence="11">
    <location>
        <begin position="654"/>
        <end position="670"/>
    </location>
</feature>
<dbReference type="Gene3D" id="3.30.40.10">
    <property type="entry name" value="Zinc/RING finger domain, C3HC4 (zinc finger)"/>
    <property type="match status" value="2"/>
</dbReference>
<dbReference type="PROSITE" id="PS01359">
    <property type="entry name" value="ZF_PHD_1"/>
    <property type="match status" value="1"/>
</dbReference>
<dbReference type="SUPFAM" id="SSF57903">
    <property type="entry name" value="FYVE/PHD zinc finger"/>
    <property type="match status" value="1"/>
</dbReference>
<evidence type="ECO:0000256" key="3">
    <source>
        <dbReference type="ARBA" id="ARBA00005383"/>
    </source>
</evidence>
<name>A0AAV8GRD1_9POAL</name>
<feature type="region of interest" description="Disordered" evidence="11">
    <location>
        <begin position="651"/>
        <end position="670"/>
    </location>
</feature>
<comment type="pathway">
    <text evidence="2">Protein modification; protein sumoylation.</text>
</comment>
<keyword evidence="8" id="KW-0862">Zinc</keyword>
<evidence type="ECO:0000256" key="9">
    <source>
        <dbReference type="ARBA" id="ARBA00023242"/>
    </source>
</evidence>
<protein>
    <recommendedName>
        <fullName evidence="16">E3 SUMO-protein ligase SIZ1</fullName>
    </recommendedName>
</protein>
<comment type="caution">
    <text evidence="14">The sequence shown here is derived from an EMBL/GenBank/DDBJ whole genome shotgun (WGS) entry which is preliminary data.</text>
</comment>
<keyword evidence="6 10" id="KW-0863">Zinc-finger</keyword>
<dbReference type="AlphaFoldDB" id="A0AAV8GRD1"/>
<comment type="similarity">
    <text evidence="3">Belongs to the PIAS family.</text>
</comment>
<feature type="domain" description="SP-RING-type" evidence="13">
    <location>
        <begin position="341"/>
        <end position="424"/>
    </location>
</feature>
<dbReference type="SUPFAM" id="SSF68906">
    <property type="entry name" value="SAP domain"/>
    <property type="match status" value="1"/>
</dbReference>
<dbReference type="InterPro" id="IPR004181">
    <property type="entry name" value="Znf_MIZ"/>
</dbReference>
<reference evidence="14" key="1">
    <citation type="submission" date="2022-08" db="EMBL/GenBank/DDBJ databases">
        <authorList>
            <person name="Marques A."/>
        </authorList>
    </citation>
    <scope>NUCLEOTIDE SEQUENCE</scope>
    <source>
        <strain evidence="14">RhyPub2mFocal</strain>
        <tissue evidence="14">Leaves</tissue>
    </source>
</reference>
<keyword evidence="7" id="KW-0833">Ubl conjugation pathway</keyword>
<feature type="region of interest" description="Disordered" evidence="11">
    <location>
        <begin position="683"/>
        <end position="721"/>
    </location>
</feature>
<dbReference type="PANTHER" id="PTHR10782">
    <property type="entry name" value="ZINC FINGER MIZ DOMAIN-CONTAINING PROTEIN"/>
    <property type="match status" value="1"/>
</dbReference>
<keyword evidence="5" id="KW-0479">Metal-binding</keyword>
<dbReference type="Pfam" id="PF02891">
    <property type="entry name" value="zf-MIZ"/>
    <property type="match status" value="1"/>
</dbReference>
<evidence type="ECO:0008006" key="16">
    <source>
        <dbReference type="Google" id="ProtNLM"/>
    </source>
</evidence>
<dbReference type="GO" id="GO:0005634">
    <property type="term" value="C:nucleus"/>
    <property type="evidence" value="ECO:0007669"/>
    <property type="project" value="UniProtKB-SubCell"/>
</dbReference>
<feature type="domain" description="SAP" evidence="12">
    <location>
        <begin position="14"/>
        <end position="48"/>
    </location>
</feature>
<keyword evidence="15" id="KW-1185">Reference proteome</keyword>
<evidence type="ECO:0000259" key="13">
    <source>
        <dbReference type="PROSITE" id="PS51044"/>
    </source>
</evidence>
<keyword evidence="9" id="KW-0539">Nucleus</keyword>
<dbReference type="Gene3D" id="1.10.720.30">
    <property type="entry name" value="SAP domain"/>
    <property type="match status" value="1"/>
</dbReference>
<dbReference type="EMBL" id="JAMFTS010000001">
    <property type="protein sequence ID" value="KAJ4807569.1"/>
    <property type="molecule type" value="Genomic_DNA"/>
</dbReference>
<evidence type="ECO:0000256" key="4">
    <source>
        <dbReference type="ARBA" id="ARBA00022679"/>
    </source>
</evidence>
<evidence type="ECO:0000256" key="10">
    <source>
        <dbReference type="PROSITE-ProRule" id="PRU00452"/>
    </source>
</evidence>
<sequence length="734" mass="80869">MDADDVFSTCKEKLNRFRLKELKDVLNQLGLSKQGKKQELTDRILASLFQEQEIGPSTSDAARIIEDTYRKMYPETGNALTGASPNKAAKAKMENGEISSPEKKVRCPCDSSIFTDSMVKCVDCHCNVWQHIGCVIVPENVAEGAAPIVPPNFCCEMCRVARADPFWVAVRYPLLPVIIDPCLVIDGKPDVQIIERGFQLSAKDLEMFKKTGHQLQVWSLLLNDSVPFRMHWPIYSELHVNGLQMRVMTRPYQQPLGCNGRDDCPLIGTCCREGYNKIAFSRADSRKFCLAIRIARHRTLNEVLNLIPKEEEGETYMDALARVQRCIGGGTATGNADDSDSDSDIELVSDSVTVNLRCPMSGMRMKVAGRFKSCAHMGCFDLETFVALNERSRKWQCPICLKNYSLESVIIDPYFNRITSLMTDCKEDTNEIEIKPDGSWRVKTSCQFKDLEKWHLPDGSLCPTSVAKPLFGSHTGSEVKHEMFTEADQGETKPSIQKLQLEAEFPNIKSAAGSSGLNGQGSHAPEGEEEVDVIVLSDSDDDNVEVLTPPVVHGVPPAFNGGTGIRLGGPTCLELLTGGSDDFDLSFWDYPQTESSAGQEFFVGGQNQVHNDVTVALNGIEMEQNMNTNGTSNHTGYWSSLNLQEHNDLMDLDSVNQPGPSGNRAGDNSTVQPIVDAATVLHSMTGGNNNSNTQQENGPTSGSGTQNLYSTFCPPRQPRSAKRRVILTIDSDSD</sequence>
<dbReference type="InterPro" id="IPR011011">
    <property type="entry name" value="Znf_FYVE_PHD"/>
</dbReference>
<keyword evidence="4" id="KW-0808">Transferase</keyword>
<evidence type="ECO:0000256" key="1">
    <source>
        <dbReference type="ARBA" id="ARBA00004123"/>
    </source>
</evidence>
<evidence type="ECO:0000313" key="14">
    <source>
        <dbReference type="EMBL" id="KAJ4807569.1"/>
    </source>
</evidence>
<dbReference type="Proteomes" id="UP001140206">
    <property type="component" value="Chromosome 1"/>
</dbReference>
<comment type="subcellular location">
    <subcellularLocation>
        <location evidence="1">Nucleus</location>
    </subcellularLocation>
</comment>
<dbReference type="PANTHER" id="PTHR10782:SF42">
    <property type="entry name" value="E3 SUMO-PROTEIN LIGASE SIZ2"/>
    <property type="match status" value="1"/>
</dbReference>
<evidence type="ECO:0000313" key="15">
    <source>
        <dbReference type="Proteomes" id="UP001140206"/>
    </source>
</evidence>
<dbReference type="SMART" id="SM00513">
    <property type="entry name" value="SAP"/>
    <property type="match status" value="1"/>
</dbReference>
<dbReference type="CDD" id="cd16792">
    <property type="entry name" value="SP-RING_Siz-like"/>
    <property type="match status" value="1"/>
</dbReference>
<feature type="compositionally biased region" description="Polar residues" evidence="11">
    <location>
        <begin position="685"/>
        <end position="710"/>
    </location>
</feature>
<evidence type="ECO:0000256" key="2">
    <source>
        <dbReference type="ARBA" id="ARBA00004718"/>
    </source>
</evidence>
<dbReference type="PROSITE" id="PS51044">
    <property type="entry name" value="ZF_SP_RING"/>
    <property type="match status" value="1"/>
</dbReference>